<reference evidence="1" key="1">
    <citation type="journal article" date="2023" name="G3 (Bethesda)">
        <title>Whole genome assemblies of Zophobas morio and Tenebrio molitor.</title>
        <authorList>
            <person name="Kaur S."/>
            <person name="Stinson S.A."/>
            <person name="diCenzo G.C."/>
        </authorList>
    </citation>
    <scope>NUCLEOTIDE SEQUENCE</scope>
    <source>
        <strain evidence="1">QUZm001</strain>
    </source>
</reference>
<organism evidence="1 2">
    <name type="scientific">Zophobas morio</name>
    <dbReference type="NCBI Taxonomy" id="2755281"/>
    <lineage>
        <taxon>Eukaryota</taxon>
        <taxon>Metazoa</taxon>
        <taxon>Ecdysozoa</taxon>
        <taxon>Arthropoda</taxon>
        <taxon>Hexapoda</taxon>
        <taxon>Insecta</taxon>
        <taxon>Pterygota</taxon>
        <taxon>Neoptera</taxon>
        <taxon>Endopterygota</taxon>
        <taxon>Coleoptera</taxon>
        <taxon>Polyphaga</taxon>
        <taxon>Cucujiformia</taxon>
        <taxon>Tenebrionidae</taxon>
        <taxon>Zophobas</taxon>
    </lineage>
</organism>
<keyword evidence="2" id="KW-1185">Reference proteome</keyword>
<sequence>MNISLCTAFDTFIIAIGRRDPAAADLSSRCYFSPAVIPRLLISTDREVSPVERMYDERLVPHVNDPADAVARVEGGRGTWVVLDGPVVVAMFDILSKDVNSLGSCSANVTFDESPDSI</sequence>
<name>A0AA38M4D4_9CUCU</name>
<comment type="caution">
    <text evidence="1">The sequence shown here is derived from an EMBL/GenBank/DDBJ whole genome shotgun (WGS) entry which is preliminary data.</text>
</comment>
<evidence type="ECO:0000313" key="2">
    <source>
        <dbReference type="Proteomes" id="UP001168821"/>
    </source>
</evidence>
<protein>
    <submittedName>
        <fullName evidence="1">Uncharacterized protein</fullName>
    </submittedName>
</protein>
<dbReference type="AlphaFoldDB" id="A0AA38M4D4"/>
<dbReference type="EMBL" id="JALNTZ010000008">
    <property type="protein sequence ID" value="KAJ3642082.1"/>
    <property type="molecule type" value="Genomic_DNA"/>
</dbReference>
<gene>
    <name evidence="1" type="ORF">Zmor_024899</name>
</gene>
<accession>A0AA38M4D4</accession>
<proteinExistence type="predicted"/>
<evidence type="ECO:0000313" key="1">
    <source>
        <dbReference type="EMBL" id="KAJ3642082.1"/>
    </source>
</evidence>
<dbReference type="Proteomes" id="UP001168821">
    <property type="component" value="Unassembled WGS sequence"/>
</dbReference>